<keyword evidence="11" id="KW-1185">Reference proteome</keyword>
<feature type="transmembrane region" description="Helical" evidence="7">
    <location>
        <begin position="363"/>
        <end position="386"/>
    </location>
</feature>
<sequence>MNINKLGFYNVLRRRNKAILTSLLSAITICVFVIIFSLYFSSNKAVEISSDRMGADIVILPNDAKVDAKELMYTGSPVMGFMNKKVLDEIPKDNIEQYTTQFFLRTLTEYGCCTFGESYRVLGIDYDSDFLVKPWLDKNNIKELKDNEVILGSNVMPDAEKTIEIMAQEFKLAGTLMPTGTTLDNTIIMNMNETIRLSNTFFDEDAGDYFLKQKPEELISAVMIKVKDGKNVDDVVTEIKKSKIDAQVISLDTDKKELKKNIGKVSKILAIFGGATLLITIISLFGIFNAMSQQREKEIGYLRAMGVTKSELTKMYMIEVMLIIVFGGTIGSILGVLLTGTMHNMINEIVLMPQGSFTILDRIIPGFVGIGISIIIGIVVSIIPIVKINKNEPKDAFSSGGVR</sequence>
<dbReference type="InterPro" id="IPR025857">
    <property type="entry name" value="MacB_PCD"/>
</dbReference>
<accession>A0ABU4JXV7</accession>
<feature type="transmembrane region" description="Helical" evidence="7">
    <location>
        <begin position="268"/>
        <end position="288"/>
    </location>
</feature>
<dbReference type="PANTHER" id="PTHR30572:SF4">
    <property type="entry name" value="ABC TRANSPORTER PERMEASE YTRF"/>
    <property type="match status" value="1"/>
</dbReference>
<dbReference type="EMBL" id="JARUJP010000035">
    <property type="protein sequence ID" value="MDW8803006.1"/>
    <property type="molecule type" value="Genomic_DNA"/>
</dbReference>
<feature type="domain" description="ABC3 transporter permease C-terminal" evidence="8">
    <location>
        <begin position="271"/>
        <end position="393"/>
    </location>
</feature>
<keyword evidence="3 7" id="KW-0812">Transmembrane</keyword>
<evidence type="ECO:0000256" key="1">
    <source>
        <dbReference type="ARBA" id="ARBA00004651"/>
    </source>
</evidence>
<evidence type="ECO:0000256" key="7">
    <source>
        <dbReference type="SAM" id="Phobius"/>
    </source>
</evidence>
<comment type="subcellular location">
    <subcellularLocation>
        <location evidence="1">Cell membrane</location>
        <topology evidence="1">Multi-pass membrane protein</topology>
    </subcellularLocation>
</comment>
<dbReference type="InterPro" id="IPR050250">
    <property type="entry name" value="Macrolide_Exporter_MacB"/>
</dbReference>
<evidence type="ECO:0000259" key="8">
    <source>
        <dbReference type="Pfam" id="PF02687"/>
    </source>
</evidence>
<dbReference type="Pfam" id="PF02687">
    <property type="entry name" value="FtsX"/>
    <property type="match status" value="1"/>
</dbReference>
<dbReference type="Proteomes" id="UP001281656">
    <property type="component" value="Unassembled WGS sequence"/>
</dbReference>
<feature type="domain" description="MacB-like periplasmic core" evidence="9">
    <location>
        <begin position="19"/>
        <end position="241"/>
    </location>
</feature>
<evidence type="ECO:0000259" key="9">
    <source>
        <dbReference type="Pfam" id="PF12704"/>
    </source>
</evidence>
<evidence type="ECO:0000256" key="5">
    <source>
        <dbReference type="ARBA" id="ARBA00023136"/>
    </source>
</evidence>
<evidence type="ECO:0000313" key="11">
    <source>
        <dbReference type="Proteomes" id="UP001281656"/>
    </source>
</evidence>
<organism evidence="10 11">
    <name type="scientific">Clostridium tanneri</name>
    <dbReference type="NCBI Taxonomy" id="3037988"/>
    <lineage>
        <taxon>Bacteria</taxon>
        <taxon>Bacillati</taxon>
        <taxon>Bacillota</taxon>
        <taxon>Clostridia</taxon>
        <taxon>Eubacteriales</taxon>
        <taxon>Clostridiaceae</taxon>
        <taxon>Clostridium</taxon>
    </lineage>
</organism>
<comment type="similarity">
    <text evidence="6">Belongs to the ABC-4 integral membrane protein family.</text>
</comment>
<evidence type="ECO:0000256" key="6">
    <source>
        <dbReference type="ARBA" id="ARBA00038076"/>
    </source>
</evidence>
<feature type="transmembrane region" description="Helical" evidence="7">
    <location>
        <begin position="20"/>
        <end position="40"/>
    </location>
</feature>
<name>A0ABU4JXV7_9CLOT</name>
<evidence type="ECO:0000256" key="4">
    <source>
        <dbReference type="ARBA" id="ARBA00022989"/>
    </source>
</evidence>
<dbReference type="Pfam" id="PF12704">
    <property type="entry name" value="MacB_PCD"/>
    <property type="match status" value="1"/>
</dbReference>
<keyword evidence="4 7" id="KW-1133">Transmembrane helix</keyword>
<proteinExistence type="inferred from homology"/>
<evidence type="ECO:0000313" key="10">
    <source>
        <dbReference type="EMBL" id="MDW8803006.1"/>
    </source>
</evidence>
<reference evidence="10 11" key="1">
    <citation type="submission" date="2023-04" db="EMBL/GenBank/DDBJ databases">
        <title>Clostridium tannerae sp. nov., isolated from the fecal material of an alpaca.</title>
        <authorList>
            <person name="Miller S."/>
            <person name="Hendry M."/>
            <person name="King J."/>
            <person name="Sankaranarayanan K."/>
            <person name="Lawson P.A."/>
        </authorList>
    </citation>
    <scope>NUCLEOTIDE SEQUENCE [LARGE SCALE GENOMIC DNA]</scope>
    <source>
        <strain evidence="10 11">A1-XYC3</strain>
    </source>
</reference>
<keyword evidence="5 7" id="KW-0472">Membrane</keyword>
<dbReference type="PANTHER" id="PTHR30572">
    <property type="entry name" value="MEMBRANE COMPONENT OF TRANSPORTER-RELATED"/>
    <property type="match status" value="1"/>
</dbReference>
<evidence type="ECO:0000256" key="2">
    <source>
        <dbReference type="ARBA" id="ARBA00022475"/>
    </source>
</evidence>
<comment type="caution">
    <text evidence="10">The sequence shown here is derived from an EMBL/GenBank/DDBJ whole genome shotgun (WGS) entry which is preliminary data.</text>
</comment>
<dbReference type="InterPro" id="IPR003838">
    <property type="entry name" value="ABC3_permease_C"/>
</dbReference>
<gene>
    <name evidence="10" type="ORF">P8V03_17860</name>
</gene>
<feature type="transmembrane region" description="Helical" evidence="7">
    <location>
        <begin position="320"/>
        <end position="343"/>
    </location>
</feature>
<dbReference type="RefSeq" id="WP_318799204.1">
    <property type="nucleotide sequence ID" value="NZ_JARUJP010000035.1"/>
</dbReference>
<protein>
    <submittedName>
        <fullName evidence="10">FtsX-like permease family protein</fullName>
    </submittedName>
</protein>
<evidence type="ECO:0000256" key="3">
    <source>
        <dbReference type="ARBA" id="ARBA00022692"/>
    </source>
</evidence>
<keyword evidence="2" id="KW-1003">Cell membrane</keyword>